<evidence type="ECO:0000256" key="1">
    <source>
        <dbReference type="ARBA" id="ARBA00006284"/>
    </source>
</evidence>
<organism evidence="5 6">
    <name type="scientific">Cellulomonas marina</name>
    <dbReference type="NCBI Taxonomy" id="988821"/>
    <lineage>
        <taxon>Bacteria</taxon>
        <taxon>Bacillati</taxon>
        <taxon>Actinomycetota</taxon>
        <taxon>Actinomycetes</taxon>
        <taxon>Micrococcales</taxon>
        <taxon>Cellulomonadaceae</taxon>
        <taxon>Cellulomonas</taxon>
    </lineage>
</organism>
<name>A0A1I0WPD8_9CELL</name>
<evidence type="ECO:0000256" key="3">
    <source>
        <dbReference type="ARBA" id="ARBA00022777"/>
    </source>
</evidence>
<keyword evidence="2 4" id="KW-0808">Transferase</keyword>
<dbReference type="GO" id="GO:0031388">
    <property type="term" value="P:organic acid phosphorylation"/>
    <property type="evidence" value="ECO:0007669"/>
    <property type="project" value="UniProtKB-UniRule"/>
</dbReference>
<dbReference type="Proteomes" id="UP000199012">
    <property type="component" value="Unassembled WGS sequence"/>
</dbReference>
<dbReference type="InterPro" id="IPR004381">
    <property type="entry name" value="Glycerate_kinase"/>
</dbReference>
<dbReference type="InterPro" id="IPR018197">
    <property type="entry name" value="Glycerate_kinase_RE-like"/>
</dbReference>
<dbReference type="PANTHER" id="PTHR21599">
    <property type="entry name" value="GLYCERATE KINASE"/>
    <property type="match status" value="1"/>
</dbReference>
<dbReference type="InterPro" id="IPR036129">
    <property type="entry name" value="Glycerate_kinase_sf"/>
</dbReference>
<dbReference type="Gene3D" id="3.40.50.10350">
    <property type="entry name" value="Glycerate kinase, domain 1"/>
    <property type="match status" value="1"/>
</dbReference>
<keyword evidence="3 4" id="KW-0418">Kinase</keyword>
<keyword evidence="6" id="KW-1185">Reference proteome</keyword>
<evidence type="ECO:0000313" key="5">
    <source>
        <dbReference type="EMBL" id="SFA90020.1"/>
    </source>
</evidence>
<evidence type="ECO:0000313" key="6">
    <source>
        <dbReference type="Proteomes" id="UP000199012"/>
    </source>
</evidence>
<evidence type="ECO:0000256" key="4">
    <source>
        <dbReference type="PIRNR" id="PIRNR006078"/>
    </source>
</evidence>
<proteinExistence type="inferred from homology"/>
<dbReference type="GO" id="GO:0008887">
    <property type="term" value="F:glycerate kinase activity"/>
    <property type="evidence" value="ECO:0007669"/>
    <property type="project" value="UniProtKB-UniRule"/>
</dbReference>
<dbReference type="NCBIfam" id="TIGR00045">
    <property type="entry name" value="glycerate kinase"/>
    <property type="match status" value="1"/>
</dbReference>
<protein>
    <submittedName>
        <fullName evidence="5">Glycerate kinase</fullName>
    </submittedName>
</protein>
<dbReference type="AlphaFoldDB" id="A0A1I0WPD8"/>
<dbReference type="Gene3D" id="3.90.1510.10">
    <property type="entry name" value="Glycerate kinase, domain 2"/>
    <property type="match status" value="1"/>
</dbReference>
<gene>
    <name evidence="5" type="ORF">SAMN05421867_103107</name>
</gene>
<dbReference type="PIRSF" id="PIRSF006078">
    <property type="entry name" value="GlxK"/>
    <property type="match status" value="1"/>
</dbReference>
<sequence>MDAAVRPRRVRAHGHDVIGGGLSVVVAVDAFKGSVGSAEAGAAVRAGVLAADPEADVHVVVVADGGEGTLEAVAAARGGRRVPVETVDAVGRPLRAPLLLLDDGTAVVEAAATIGLPRVGPVDATVPPRASSWGVGVQVAHAVAAGARRVLLGLGGTASTDGGAGMLAALGVRLARDASPGRNPLWPDDRAGAALLLDRDLPGLGGAELVALTDVTNPLLGPTGAAAVFGPQKGATPEQVAVLDGALAAWCAELEAAAGRALDVPGAGAAGGLGAAVLALGGRLEPGFAALADLGGLDGALAGADLVLTGEGSLDAQTAAGKAPAGVARRARAAGALVVGLAGLVVHPLGPTGALFDAVLPVHPRPLALVEALDPATTLAHLRTTAEQVTRLVRAALLSR</sequence>
<dbReference type="InterPro" id="IPR018193">
    <property type="entry name" value="Glyc_kinase_flavodox-like_fold"/>
</dbReference>
<dbReference type="EMBL" id="FOKA01000003">
    <property type="protein sequence ID" value="SFA90020.1"/>
    <property type="molecule type" value="Genomic_DNA"/>
</dbReference>
<dbReference type="PANTHER" id="PTHR21599:SF0">
    <property type="entry name" value="GLYCERATE KINASE"/>
    <property type="match status" value="1"/>
</dbReference>
<dbReference type="STRING" id="988821.SAMN05421867_103107"/>
<dbReference type="OrthoDB" id="9774290at2"/>
<evidence type="ECO:0000256" key="2">
    <source>
        <dbReference type="ARBA" id="ARBA00022679"/>
    </source>
</evidence>
<reference evidence="5 6" key="1">
    <citation type="submission" date="2016-10" db="EMBL/GenBank/DDBJ databases">
        <authorList>
            <person name="de Groot N.N."/>
        </authorList>
    </citation>
    <scope>NUCLEOTIDE SEQUENCE [LARGE SCALE GENOMIC DNA]</scope>
    <source>
        <strain evidence="5 6">CGMCC 4.6945</strain>
    </source>
</reference>
<comment type="similarity">
    <text evidence="1 4">Belongs to the glycerate kinase type-1 family.</text>
</comment>
<dbReference type="Pfam" id="PF02595">
    <property type="entry name" value="Gly_kinase"/>
    <property type="match status" value="1"/>
</dbReference>
<accession>A0A1I0WPD8</accession>
<dbReference type="SUPFAM" id="SSF110738">
    <property type="entry name" value="Glycerate kinase I"/>
    <property type="match status" value="1"/>
</dbReference>